<evidence type="ECO:0000256" key="10">
    <source>
        <dbReference type="RuleBase" id="RU351113"/>
    </source>
</evidence>
<dbReference type="InterPro" id="IPR004117">
    <property type="entry name" value="7tm6_olfct_rcpt"/>
</dbReference>
<evidence type="ECO:0000256" key="2">
    <source>
        <dbReference type="ARBA" id="ARBA00022475"/>
    </source>
</evidence>
<dbReference type="PANTHER" id="PTHR21137:SF35">
    <property type="entry name" value="ODORANT RECEPTOR 19A-RELATED"/>
    <property type="match status" value="1"/>
</dbReference>
<comment type="subcellular location">
    <subcellularLocation>
        <location evidence="1 10">Cell membrane</location>
        <topology evidence="1 10">Multi-pass membrane protein</topology>
    </subcellularLocation>
</comment>
<evidence type="ECO:0000313" key="12">
    <source>
        <dbReference type="Proteomes" id="UP001307889"/>
    </source>
</evidence>
<keyword evidence="9 10" id="KW-0807">Transducer</keyword>
<feature type="transmembrane region" description="Helical" evidence="10">
    <location>
        <begin position="133"/>
        <end position="156"/>
    </location>
</feature>
<feature type="transmembrane region" description="Helical" evidence="10">
    <location>
        <begin position="295"/>
        <end position="314"/>
    </location>
</feature>
<keyword evidence="3 10" id="KW-0716">Sensory transduction</keyword>
<dbReference type="PANTHER" id="PTHR21137">
    <property type="entry name" value="ODORANT RECEPTOR"/>
    <property type="match status" value="1"/>
</dbReference>
<comment type="caution">
    <text evidence="10">Lacks conserved residue(s) required for the propagation of feature annotation.</text>
</comment>
<accession>A0ABN7B733</accession>
<evidence type="ECO:0000256" key="6">
    <source>
        <dbReference type="ARBA" id="ARBA00022989"/>
    </source>
</evidence>
<evidence type="ECO:0000256" key="7">
    <source>
        <dbReference type="ARBA" id="ARBA00023136"/>
    </source>
</evidence>
<evidence type="ECO:0000256" key="9">
    <source>
        <dbReference type="ARBA" id="ARBA00023224"/>
    </source>
</evidence>
<keyword evidence="5 10" id="KW-0552">Olfaction</keyword>
<sequence length="390" mass="45727">MLHEEIERYVQLMKSRLWWYGDFDYLSGSFLRRCFKFYLKIRWFSILLLFFATCVGLSSTEFMGLYNGMFVYSPLVFSMFVQIALITYTGEQQSVLTISLNNYFLRHNEPWMNNMRKKLTAPLWRTVTFFMRYNLSIVILYMVVPLILDTILHFGFDSIKSPLVLPLPLNSFYGDDKWNVKFYTILILNWWSVMELTTTIQGPVVHFAVLSCYFQTEMQIFTEKIKMLELDRGSQEDIDEQIRTIVRSHNNLIELNRNLKSVFGLPCAFSSIFVPIFLTLSLFTSLMSDDMAVAVSYGSGFILNFSTGILYCSLGQRLENESEELFRALCDIPWFKCAPSLRKSLNMMIRQARTPLIVDYHGRSKMNLVTFMQILRSSYSYFTLLQSMSK</sequence>
<evidence type="ECO:0000256" key="1">
    <source>
        <dbReference type="ARBA" id="ARBA00004651"/>
    </source>
</evidence>
<organism evidence="11 12">
    <name type="scientific">Nesidiocoris tenuis</name>
    <dbReference type="NCBI Taxonomy" id="355587"/>
    <lineage>
        <taxon>Eukaryota</taxon>
        <taxon>Metazoa</taxon>
        <taxon>Ecdysozoa</taxon>
        <taxon>Arthropoda</taxon>
        <taxon>Hexapoda</taxon>
        <taxon>Insecta</taxon>
        <taxon>Pterygota</taxon>
        <taxon>Neoptera</taxon>
        <taxon>Paraneoptera</taxon>
        <taxon>Hemiptera</taxon>
        <taxon>Heteroptera</taxon>
        <taxon>Panheteroptera</taxon>
        <taxon>Cimicomorpha</taxon>
        <taxon>Miridae</taxon>
        <taxon>Dicyphina</taxon>
        <taxon>Nesidiocoris</taxon>
    </lineage>
</organism>
<proteinExistence type="inferred from homology"/>
<dbReference type="Proteomes" id="UP001307889">
    <property type="component" value="Chromosome 10"/>
</dbReference>
<keyword evidence="12" id="KW-1185">Reference proteome</keyword>
<keyword evidence="2" id="KW-1003">Cell membrane</keyword>
<evidence type="ECO:0000256" key="5">
    <source>
        <dbReference type="ARBA" id="ARBA00022725"/>
    </source>
</evidence>
<dbReference type="EMBL" id="AP028918">
    <property type="protein sequence ID" value="BES99452.1"/>
    <property type="molecule type" value="Genomic_DNA"/>
</dbReference>
<reference evidence="11 12" key="1">
    <citation type="submission" date="2023-09" db="EMBL/GenBank/DDBJ databases">
        <title>Nesidiocoris tenuis whole genome shotgun sequence.</title>
        <authorList>
            <person name="Shibata T."/>
            <person name="Shimoda M."/>
            <person name="Kobayashi T."/>
            <person name="Uehara T."/>
        </authorList>
    </citation>
    <scope>NUCLEOTIDE SEQUENCE [LARGE SCALE GENOMIC DNA]</scope>
    <source>
        <strain evidence="11 12">Japan</strain>
    </source>
</reference>
<feature type="transmembrane region" description="Helical" evidence="10">
    <location>
        <begin position="41"/>
        <end position="58"/>
    </location>
</feature>
<feature type="transmembrane region" description="Helical" evidence="10">
    <location>
        <begin position="70"/>
        <end position="88"/>
    </location>
</feature>
<keyword evidence="4 10" id="KW-0812">Transmembrane</keyword>
<feature type="transmembrane region" description="Helical" evidence="10">
    <location>
        <begin position="190"/>
        <end position="214"/>
    </location>
</feature>
<dbReference type="Pfam" id="PF02949">
    <property type="entry name" value="7tm_6"/>
    <property type="match status" value="1"/>
</dbReference>
<gene>
    <name evidence="11" type="ORF">NTJ_12269</name>
</gene>
<keyword evidence="6 10" id="KW-1133">Transmembrane helix</keyword>
<comment type="similarity">
    <text evidence="10">Belongs to the insect chemoreceptor superfamily. Heteromeric odorant receptor channel (TC 1.A.69) family.</text>
</comment>
<evidence type="ECO:0000256" key="3">
    <source>
        <dbReference type="ARBA" id="ARBA00022606"/>
    </source>
</evidence>
<evidence type="ECO:0000256" key="4">
    <source>
        <dbReference type="ARBA" id="ARBA00022692"/>
    </source>
</evidence>
<evidence type="ECO:0000256" key="8">
    <source>
        <dbReference type="ARBA" id="ARBA00023170"/>
    </source>
</evidence>
<keyword evidence="7 10" id="KW-0472">Membrane</keyword>
<keyword evidence="8 10" id="KW-0675">Receptor</keyword>
<protein>
    <recommendedName>
        <fullName evidence="10">Odorant receptor</fullName>
    </recommendedName>
</protein>
<feature type="transmembrane region" description="Helical" evidence="10">
    <location>
        <begin position="262"/>
        <end position="283"/>
    </location>
</feature>
<name>A0ABN7B733_9HEMI</name>
<evidence type="ECO:0000313" key="11">
    <source>
        <dbReference type="EMBL" id="BES99452.1"/>
    </source>
</evidence>